<name>A0A8J2MIH5_COTCN</name>
<protein>
    <submittedName>
        <fullName evidence="1">Cc_odve66_31</fullName>
    </submittedName>
</protein>
<comment type="caution">
    <text evidence="1">The sequence shown here is derived from an EMBL/GenBank/DDBJ whole genome shotgun (WGS) entry which is preliminary data.</text>
</comment>
<dbReference type="EMBL" id="CAJNRD030001118">
    <property type="protein sequence ID" value="CAG5083105.1"/>
    <property type="molecule type" value="Genomic_DNA"/>
</dbReference>
<sequence length="169" mass="20262">MQITDLCDVGCHYLKDYVNEPNKPKYLKWGNDIVKLVLDEKLKGFNLKNYSDNFDDLVCSIGLFCIMFEYVADKSEYDDTKQLCDEFILKLVPKLKNRGKYSTYFQQFDFYTNTLRMMTNYLYRKELFNQESNDPEMIEFNKQIKDVSSTMKQGEVKFRYEIYLPLIKI</sequence>
<keyword evidence="2" id="KW-1185">Reference proteome</keyword>
<gene>
    <name evidence="1" type="ORF">HICCMSTLAB_LOCUS3732</name>
</gene>
<organism evidence="1 2">
    <name type="scientific">Cotesia congregata</name>
    <name type="common">Parasitoid wasp</name>
    <name type="synonym">Apanteles congregatus</name>
    <dbReference type="NCBI Taxonomy" id="51543"/>
    <lineage>
        <taxon>Eukaryota</taxon>
        <taxon>Metazoa</taxon>
        <taxon>Ecdysozoa</taxon>
        <taxon>Arthropoda</taxon>
        <taxon>Hexapoda</taxon>
        <taxon>Insecta</taxon>
        <taxon>Pterygota</taxon>
        <taxon>Neoptera</taxon>
        <taxon>Endopterygota</taxon>
        <taxon>Hymenoptera</taxon>
        <taxon>Apocrita</taxon>
        <taxon>Ichneumonoidea</taxon>
        <taxon>Braconidae</taxon>
        <taxon>Microgastrinae</taxon>
        <taxon>Cotesia</taxon>
    </lineage>
</organism>
<accession>A0A8J2MIH5</accession>
<evidence type="ECO:0000313" key="1">
    <source>
        <dbReference type="EMBL" id="CAG5083105.1"/>
    </source>
</evidence>
<reference evidence="1" key="1">
    <citation type="submission" date="2021-04" db="EMBL/GenBank/DDBJ databases">
        <authorList>
            <person name="Chebbi M.A.C M."/>
        </authorList>
    </citation>
    <scope>NUCLEOTIDE SEQUENCE</scope>
</reference>
<dbReference type="Proteomes" id="UP000786811">
    <property type="component" value="Unassembled WGS sequence"/>
</dbReference>
<evidence type="ECO:0000313" key="2">
    <source>
        <dbReference type="Proteomes" id="UP000786811"/>
    </source>
</evidence>
<proteinExistence type="predicted"/>
<dbReference type="AlphaFoldDB" id="A0A8J2MIH5"/>